<sequence>MGCKQSKTRFSEPAAEGGHVMHPATDGPADGSAAADAAHRPSGRHHVDPAAHPASGNASHHNNNNNNNHRPNGSTSPGGAHRRTPGPSSSKYKGPGPTLDGDVQPCFKDGLLYRIVLPTAWHFYNDTQEYEMHVSFTFGAGSQISAVPPATLQQTAGEAGGLMVSVIVYPGETTPFIEGKFNGYKSNIAARPLSSEYRNKVNAAANHKVQLELEVIQKLSRGSKDIQRILEACVRQGVPFVDVAFPPLQASLYRSGVDTRAIAETAWKRPTDYLPASEHNRISLFCNGVDPNDIDQGQLGDCWLLCSIAALAEFGSKVEDMFAHPVSDAAARQEQRVGAYRVTLNKHGWWHIILVDDYLPVVGAKPCFAKCIEDPAELWVSLLEKAYAKLHGSYAAITGGDALQALQDLTGYPVYRLDEEFTAAASDVHASDALFQKLVKYDEMKFLVNLNTPGHDTSSYMAGGNGKNSSAMEERYKKAGLALGHAYTALQSRFFPQHNLRLMQIRNPWGNGVEWTGRWGDHDASWQQYPDVARAIGFHAADDGTFWMAWEDVLRFFDGGGVCFTRFDWFDYRARGRFENGFPTLVFEVTVSQPVEAYCVISQKDKRGLPPNDPEAKYSAMMLSVSRAESHHAANQKIHLNTSANTEEPSEEFTFNYARDLGLKYRFIPEESPYYVIPRIYDAGGNRDYVLGMITDHPATDDAVLDISFVSLPKTCRVFHNYPSFSVENTVPLKTDYQQNLEVGAPETKRGTRIE</sequence>
<dbReference type="InterPro" id="IPR013780">
    <property type="entry name" value="Glyco_hydro_b"/>
</dbReference>
<dbReference type="OrthoDB" id="268518at2759"/>
<dbReference type="EMBL" id="CYKH01001708">
    <property type="protein sequence ID" value="CUI14920.1"/>
    <property type="molecule type" value="Genomic_DNA"/>
</dbReference>
<dbReference type="InterPro" id="IPR001300">
    <property type="entry name" value="Peptidase_C2_calpain_cat"/>
</dbReference>
<dbReference type="Gene3D" id="3.90.70.10">
    <property type="entry name" value="Cysteine proteinases"/>
    <property type="match status" value="1"/>
</dbReference>
<dbReference type="SUPFAM" id="SSF101601">
    <property type="entry name" value="Smp-1-like"/>
    <property type="match status" value="1"/>
</dbReference>
<feature type="active site" evidence="2 3">
    <location>
        <position position="485"/>
    </location>
</feature>
<comment type="similarity">
    <text evidence="1">Belongs to the peptidase C2 family.</text>
</comment>
<dbReference type="PROSITE" id="PS00139">
    <property type="entry name" value="THIOL_PROTEASE_CYS"/>
    <property type="match status" value="1"/>
</dbReference>
<organism evidence="6 7">
    <name type="scientific">Bodo saltans</name>
    <name type="common">Flagellated protozoan</name>
    <dbReference type="NCBI Taxonomy" id="75058"/>
    <lineage>
        <taxon>Eukaryota</taxon>
        <taxon>Discoba</taxon>
        <taxon>Euglenozoa</taxon>
        <taxon>Kinetoplastea</taxon>
        <taxon>Metakinetoplastina</taxon>
        <taxon>Eubodonida</taxon>
        <taxon>Bodonidae</taxon>
        <taxon>Bodo</taxon>
    </lineage>
</organism>
<protein>
    <submittedName>
        <fullName evidence="6">Calpain-like cysteine peptidase, putative</fullName>
    </submittedName>
</protein>
<gene>
    <name evidence="6" type="ORF">BSAL_19495</name>
</gene>
<dbReference type="Pfam" id="PF00648">
    <property type="entry name" value="Peptidase_C2"/>
    <property type="match status" value="1"/>
</dbReference>
<dbReference type="PANTHER" id="PTHR10183:SF423">
    <property type="entry name" value="LEUCINE-RICH REPEAT PROTEIN (LRRP)"/>
    <property type="match status" value="1"/>
</dbReference>
<keyword evidence="3" id="KW-0788">Thiol protease</keyword>
<dbReference type="SUPFAM" id="SSF54001">
    <property type="entry name" value="Cysteine proteinases"/>
    <property type="match status" value="1"/>
</dbReference>
<dbReference type="Proteomes" id="UP000051952">
    <property type="component" value="Unassembled WGS sequence"/>
</dbReference>
<dbReference type="SMART" id="SM00230">
    <property type="entry name" value="CysPc"/>
    <property type="match status" value="1"/>
</dbReference>
<dbReference type="OMA" id="DSYLPTY"/>
<keyword evidence="3" id="KW-0378">Hydrolase</keyword>
<dbReference type="InterPro" id="IPR000169">
    <property type="entry name" value="Pept_cys_AS"/>
</dbReference>
<evidence type="ECO:0000313" key="6">
    <source>
        <dbReference type="EMBL" id="CUI14920.1"/>
    </source>
</evidence>
<dbReference type="InterPro" id="IPR022684">
    <property type="entry name" value="Calpain_cysteine_protease"/>
</dbReference>
<feature type="compositionally biased region" description="Low complexity" evidence="4">
    <location>
        <begin position="23"/>
        <end position="36"/>
    </location>
</feature>
<dbReference type="GO" id="GO:0004198">
    <property type="term" value="F:calcium-dependent cysteine-type endopeptidase activity"/>
    <property type="evidence" value="ECO:0007669"/>
    <property type="project" value="InterPro"/>
</dbReference>
<name>A0A0S4KGT2_BODSA</name>
<proteinExistence type="inferred from homology"/>
<evidence type="ECO:0000256" key="1">
    <source>
        <dbReference type="ARBA" id="ARBA00007623"/>
    </source>
</evidence>
<feature type="active site" evidence="2 3">
    <location>
        <position position="507"/>
    </location>
</feature>
<dbReference type="InterPro" id="IPR015232">
    <property type="entry name" value="DUF1935"/>
</dbReference>
<dbReference type="PANTHER" id="PTHR10183">
    <property type="entry name" value="CALPAIN"/>
    <property type="match status" value="1"/>
</dbReference>
<dbReference type="GO" id="GO:0006508">
    <property type="term" value="P:proteolysis"/>
    <property type="evidence" value="ECO:0007669"/>
    <property type="project" value="UniProtKB-KW"/>
</dbReference>
<feature type="active site" evidence="2 3">
    <location>
        <position position="302"/>
    </location>
</feature>
<evidence type="ECO:0000256" key="4">
    <source>
        <dbReference type="SAM" id="MobiDB-lite"/>
    </source>
</evidence>
<keyword evidence="7" id="KW-1185">Reference proteome</keyword>
<dbReference type="PRINTS" id="PR00704">
    <property type="entry name" value="CALPAIN"/>
</dbReference>
<dbReference type="InterPro" id="IPR038765">
    <property type="entry name" value="Papain-like_cys_pep_sf"/>
</dbReference>
<dbReference type="Pfam" id="PF09149">
    <property type="entry name" value="DUF1935"/>
    <property type="match status" value="1"/>
</dbReference>
<feature type="compositionally biased region" description="Low complexity" evidence="4">
    <location>
        <begin position="50"/>
        <end position="74"/>
    </location>
</feature>
<dbReference type="AlphaFoldDB" id="A0A0S4KGT2"/>
<dbReference type="PROSITE" id="PS50203">
    <property type="entry name" value="CALPAIN_CAT"/>
    <property type="match status" value="1"/>
</dbReference>
<evidence type="ECO:0000259" key="5">
    <source>
        <dbReference type="PROSITE" id="PS50203"/>
    </source>
</evidence>
<keyword evidence="3" id="KW-0645">Protease</keyword>
<feature type="domain" description="Calpain catalytic" evidence="5">
    <location>
        <begin position="239"/>
        <end position="566"/>
    </location>
</feature>
<dbReference type="InterPro" id="IPR036310">
    <property type="entry name" value="Smp-1-like_sf"/>
</dbReference>
<reference evidence="7" key="1">
    <citation type="submission" date="2015-09" db="EMBL/GenBank/DDBJ databases">
        <authorList>
            <consortium name="Pathogen Informatics"/>
        </authorList>
    </citation>
    <scope>NUCLEOTIDE SEQUENCE [LARGE SCALE GENOMIC DNA]</scope>
    <source>
        <strain evidence="7">Lake Konstanz</strain>
    </source>
</reference>
<evidence type="ECO:0000313" key="7">
    <source>
        <dbReference type="Proteomes" id="UP000051952"/>
    </source>
</evidence>
<dbReference type="CDD" id="cd00044">
    <property type="entry name" value="CysPc"/>
    <property type="match status" value="1"/>
</dbReference>
<dbReference type="Gene3D" id="2.60.40.1180">
    <property type="entry name" value="Golgi alpha-mannosidase II"/>
    <property type="match status" value="1"/>
</dbReference>
<evidence type="ECO:0000256" key="2">
    <source>
        <dbReference type="PIRSR" id="PIRSR622684-1"/>
    </source>
</evidence>
<evidence type="ECO:0000256" key="3">
    <source>
        <dbReference type="PROSITE-ProRule" id="PRU00239"/>
    </source>
</evidence>
<feature type="region of interest" description="Disordered" evidence="4">
    <location>
        <begin position="1"/>
        <end position="101"/>
    </location>
</feature>
<dbReference type="VEuPathDB" id="TriTrypDB:BSAL_19495"/>
<accession>A0A0S4KGT2</accession>